<proteinExistence type="predicted"/>
<reference evidence="2" key="1">
    <citation type="journal article" date="2020" name="Fungal Divers.">
        <title>Resolving the Mortierellaceae phylogeny through synthesis of multi-gene phylogenetics and phylogenomics.</title>
        <authorList>
            <person name="Vandepol N."/>
            <person name="Liber J."/>
            <person name="Desiro A."/>
            <person name="Na H."/>
            <person name="Kennedy M."/>
            <person name="Barry K."/>
            <person name="Grigoriev I.V."/>
            <person name="Miller A.N."/>
            <person name="O'Donnell K."/>
            <person name="Stajich J.E."/>
            <person name="Bonito G."/>
        </authorList>
    </citation>
    <scope>NUCLEOTIDE SEQUENCE</scope>
    <source>
        <strain evidence="2">NVP1</strain>
    </source>
</reference>
<feature type="transmembrane region" description="Helical" evidence="1">
    <location>
        <begin position="359"/>
        <end position="378"/>
    </location>
</feature>
<organism evidence="2 3">
    <name type="scientific">Podila minutissima</name>
    <dbReference type="NCBI Taxonomy" id="64525"/>
    <lineage>
        <taxon>Eukaryota</taxon>
        <taxon>Fungi</taxon>
        <taxon>Fungi incertae sedis</taxon>
        <taxon>Mucoromycota</taxon>
        <taxon>Mortierellomycotina</taxon>
        <taxon>Mortierellomycetes</taxon>
        <taxon>Mortierellales</taxon>
        <taxon>Mortierellaceae</taxon>
        <taxon>Podila</taxon>
    </lineage>
</organism>
<protein>
    <submittedName>
        <fullName evidence="2">Uncharacterized protein</fullName>
    </submittedName>
</protein>
<gene>
    <name evidence="2" type="ORF">BG006_001727</name>
</gene>
<comment type="caution">
    <text evidence="2">The sequence shown here is derived from an EMBL/GenBank/DDBJ whole genome shotgun (WGS) entry which is preliminary data.</text>
</comment>
<keyword evidence="1" id="KW-1133">Transmembrane helix</keyword>
<keyword evidence="3" id="KW-1185">Reference proteome</keyword>
<evidence type="ECO:0000313" key="3">
    <source>
        <dbReference type="Proteomes" id="UP000696485"/>
    </source>
</evidence>
<sequence>MDIFDIDPDLYSETTDAQCSEAADARAMIDDEVVKSIIEALKEDDDSMVHLLTTNIWEIDFKGSTSQMVFNLSLKTILAQTSPDEQITTFLRDKIWSFTKIFPEERVVEDILQNTLYSKKHVSKHTRLRDIPMHDLKEMVRDVMTACNLDHPWYKMWHFSRDVTRIYSPFDPTSYPGYFQASDPKDMFAVALNICSMQPSAASVCEQDYFTKRFQIGFFPLSDLLDHKFDIKASRRYDRFIAYDGKTIKLRALTLYDIQVLKYLIKHFDSDAARSIYQLLASMMMSEKDIRLAHDIGWFSGISSDVFAEARQKTYLLPDATCESSTFSAMENITKDNNNLLKGFMRDFKYQSSTSPANIWIAVTSLIFALVSVIQFFMGL</sequence>
<keyword evidence="1" id="KW-0812">Transmembrane</keyword>
<accession>A0A9P5S9Z7</accession>
<dbReference type="AlphaFoldDB" id="A0A9P5S9Z7"/>
<dbReference type="Proteomes" id="UP000696485">
    <property type="component" value="Unassembled WGS sequence"/>
</dbReference>
<name>A0A9P5S9Z7_9FUNG</name>
<evidence type="ECO:0000256" key="1">
    <source>
        <dbReference type="SAM" id="Phobius"/>
    </source>
</evidence>
<evidence type="ECO:0000313" key="2">
    <source>
        <dbReference type="EMBL" id="KAF9323148.1"/>
    </source>
</evidence>
<dbReference type="EMBL" id="JAAAUY010001350">
    <property type="protein sequence ID" value="KAF9323148.1"/>
    <property type="molecule type" value="Genomic_DNA"/>
</dbReference>
<keyword evidence="1" id="KW-0472">Membrane</keyword>